<keyword evidence="4 6" id="KW-1133">Transmembrane helix</keyword>
<dbReference type="RefSeq" id="XP_064073167.1">
    <property type="nucleotide sequence ID" value="XM_064217097.1"/>
</dbReference>
<keyword evidence="3 6" id="KW-0812">Transmembrane</keyword>
<dbReference type="Gene3D" id="1.10.1450.10">
    <property type="entry name" value="Tetraspanin"/>
    <property type="match status" value="1"/>
</dbReference>
<sequence>MCLCVVSCIVQYILISINLILTLVGLAIIALGVVLLMILRNIENAEAGDFNLLPTLIIVVGCIITVIFCLGCCGAMTRNRCMLISYSVIIVILASLTVGLTVMLSHNTTSVTDMATEMMNGTDDMVLNSFESVLKCCGTTGPDSYLNTTLPSSCCPEALSDKQQIQQNTDFSFISTDINVNAEICSKNDAFPEGCVTVLKGILNTATNVLICICIGEYLAAGMAIFFTCSIRRK</sequence>
<evidence type="ECO:0000256" key="5">
    <source>
        <dbReference type="ARBA" id="ARBA00023136"/>
    </source>
</evidence>
<dbReference type="Pfam" id="PF00335">
    <property type="entry name" value="Tetraspanin"/>
    <property type="match status" value="1"/>
</dbReference>
<dbReference type="PRINTS" id="PR00259">
    <property type="entry name" value="TMFOUR"/>
</dbReference>
<evidence type="ECO:0000313" key="8">
    <source>
        <dbReference type="RefSeq" id="XP_064073167.1"/>
    </source>
</evidence>
<evidence type="ECO:0000256" key="1">
    <source>
        <dbReference type="ARBA" id="ARBA00004141"/>
    </source>
</evidence>
<dbReference type="InterPro" id="IPR018499">
    <property type="entry name" value="Tetraspanin/Peripherin"/>
</dbReference>
<feature type="transmembrane region" description="Helical" evidence="6">
    <location>
        <begin position="51"/>
        <end position="76"/>
    </location>
</feature>
<dbReference type="InterPro" id="IPR000301">
    <property type="entry name" value="Tetraspanin_animals"/>
</dbReference>
<keyword evidence="5 6" id="KW-0472">Membrane</keyword>
<gene>
    <name evidence="8" type="primary">LOC113396533</name>
</gene>
<keyword evidence="7" id="KW-1185">Reference proteome</keyword>
<comment type="subcellular location">
    <subcellularLocation>
        <location evidence="1 6">Membrane</location>
        <topology evidence="1 6">Multi-pass membrane protein</topology>
    </subcellularLocation>
</comment>
<accession>A0ABM4APE2</accession>
<reference evidence="8" key="1">
    <citation type="submission" date="2025-08" db="UniProtKB">
        <authorList>
            <consortium name="RefSeq"/>
        </authorList>
    </citation>
    <scope>IDENTIFICATION</scope>
    <source>
        <tissue evidence="8">Whole body</tissue>
    </source>
</reference>
<dbReference type="Proteomes" id="UP001652626">
    <property type="component" value="Chromosome 15"/>
</dbReference>
<dbReference type="GeneID" id="113396533"/>
<proteinExistence type="inferred from homology"/>
<feature type="transmembrane region" description="Helical" evidence="6">
    <location>
        <begin position="83"/>
        <end position="104"/>
    </location>
</feature>
<feature type="transmembrane region" description="Helical" evidence="6">
    <location>
        <begin position="12"/>
        <end position="39"/>
    </location>
</feature>
<evidence type="ECO:0000313" key="7">
    <source>
        <dbReference type="Proteomes" id="UP001652626"/>
    </source>
</evidence>
<evidence type="ECO:0000256" key="2">
    <source>
        <dbReference type="ARBA" id="ARBA00006840"/>
    </source>
</evidence>
<evidence type="ECO:0000256" key="4">
    <source>
        <dbReference type="ARBA" id="ARBA00022989"/>
    </source>
</evidence>
<evidence type="ECO:0000256" key="3">
    <source>
        <dbReference type="ARBA" id="ARBA00022692"/>
    </source>
</evidence>
<evidence type="ECO:0000256" key="6">
    <source>
        <dbReference type="RuleBase" id="RU361218"/>
    </source>
</evidence>
<dbReference type="PANTHER" id="PTHR19282:SF544">
    <property type="entry name" value="TETRASPANIN"/>
    <property type="match status" value="1"/>
</dbReference>
<dbReference type="PANTHER" id="PTHR19282">
    <property type="entry name" value="TETRASPANIN"/>
    <property type="match status" value="1"/>
</dbReference>
<comment type="similarity">
    <text evidence="2 6">Belongs to the tetraspanin (TM4SF) family.</text>
</comment>
<dbReference type="SUPFAM" id="SSF48652">
    <property type="entry name" value="Tetraspanin"/>
    <property type="match status" value="1"/>
</dbReference>
<dbReference type="InterPro" id="IPR008952">
    <property type="entry name" value="Tetraspanin_EC2_sf"/>
</dbReference>
<feature type="transmembrane region" description="Helical" evidence="6">
    <location>
        <begin position="208"/>
        <end position="229"/>
    </location>
</feature>
<protein>
    <recommendedName>
        <fullName evidence="6">Tetraspanin</fullName>
    </recommendedName>
</protein>
<name>A0ABM4APE2_VANTA</name>
<organism evidence="7 8">
    <name type="scientific">Vanessa tameamea</name>
    <name type="common">Kamehameha butterfly</name>
    <dbReference type="NCBI Taxonomy" id="334116"/>
    <lineage>
        <taxon>Eukaryota</taxon>
        <taxon>Metazoa</taxon>
        <taxon>Ecdysozoa</taxon>
        <taxon>Arthropoda</taxon>
        <taxon>Hexapoda</taxon>
        <taxon>Insecta</taxon>
        <taxon>Pterygota</taxon>
        <taxon>Neoptera</taxon>
        <taxon>Endopterygota</taxon>
        <taxon>Lepidoptera</taxon>
        <taxon>Glossata</taxon>
        <taxon>Ditrysia</taxon>
        <taxon>Papilionoidea</taxon>
        <taxon>Nymphalidae</taxon>
        <taxon>Nymphalinae</taxon>
        <taxon>Vanessa</taxon>
    </lineage>
</organism>
<dbReference type="PIRSF" id="PIRSF002419">
    <property type="entry name" value="Tetraspanin"/>
    <property type="match status" value="1"/>
</dbReference>